<keyword evidence="4" id="KW-1185">Reference proteome</keyword>
<feature type="compositionally biased region" description="Gly residues" evidence="1">
    <location>
        <begin position="1184"/>
        <end position="1193"/>
    </location>
</feature>
<dbReference type="EMBL" id="JAUSTO010000011">
    <property type="protein sequence ID" value="MDQ0153044.1"/>
    <property type="molecule type" value="Genomic_DNA"/>
</dbReference>
<name>A0AAE3VB21_9FIRM</name>
<evidence type="ECO:0000313" key="4">
    <source>
        <dbReference type="Proteomes" id="UP001241537"/>
    </source>
</evidence>
<evidence type="ECO:0000256" key="1">
    <source>
        <dbReference type="SAM" id="MobiDB-lite"/>
    </source>
</evidence>
<feature type="region of interest" description="Disordered" evidence="1">
    <location>
        <begin position="80"/>
        <end position="99"/>
    </location>
</feature>
<feature type="compositionally biased region" description="Basic and acidic residues" evidence="1">
    <location>
        <begin position="1160"/>
        <end position="1182"/>
    </location>
</feature>
<feature type="chain" id="PRO_5042084708" description="N-acetylmuramoyl-L-alanine amidase" evidence="2">
    <location>
        <begin position="31"/>
        <end position="1317"/>
    </location>
</feature>
<evidence type="ECO:0000256" key="2">
    <source>
        <dbReference type="SAM" id="SignalP"/>
    </source>
</evidence>
<dbReference type="RefSeq" id="WP_307255047.1">
    <property type="nucleotide sequence ID" value="NZ_JAUSTO010000011.1"/>
</dbReference>
<proteinExistence type="predicted"/>
<feature type="signal peptide" evidence="2">
    <location>
        <begin position="1"/>
        <end position="30"/>
    </location>
</feature>
<comment type="caution">
    <text evidence="3">The sequence shown here is derived from an EMBL/GenBank/DDBJ whole genome shotgun (WGS) entry which is preliminary data.</text>
</comment>
<dbReference type="SUPFAM" id="SSF69360">
    <property type="entry name" value="Cell wall binding repeat"/>
    <property type="match status" value="1"/>
</dbReference>
<organism evidence="3 4">
    <name type="scientific">Moryella indoligenes</name>
    <dbReference type="NCBI Taxonomy" id="371674"/>
    <lineage>
        <taxon>Bacteria</taxon>
        <taxon>Bacillati</taxon>
        <taxon>Bacillota</taxon>
        <taxon>Clostridia</taxon>
        <taxon>Lachnospirales</taxon>
        <taxon>Lachnospiraceae</taxon>
        <taxon>Moryella</taxon>
    </lineage>
</organism>
<feature type="region of interest" description="Disordered" evidence="1">
    <location>
        <begin position="1152"/>
        <end position="1239"/>
    </location>
</feature>
<evidence type="ECO:0008006" key="5">
    <source>
        <dbReference type="Google" id="ProtNLM"/>
    </source>
</evidence>
<protein>
    <recommendedName>
        <fullName evidence="5">N-acetylmuramoyl-L-alanine amidase</fullName>
    </recommendedName>
</protein>
<keyword evidence="2" id="KW-0732">Signal</keyword>
<evidence type="ECO:0000313" key="3">
    <source>
        <dbReference type="EMBL" id="MDQ0153044.1"/>
    </source>
</evidence>
<reference evidence="3" key="1">
    <citation type="submission" date="2023-07" db="EMBL/GenBank/DDBJ databases">
        <title>Genomic Encyclopedia of Type Strains, Phase IV (KMG-IV): sequencing the most valuable type-strain genomes for metagenomic binning, comparative biology and taxonomic classification.</title>
        <authorList>
            <person name="Goeker M."/>
        </authorList>
    </citation>
    <scope>NUCLEOTIDE SEQUENCE</scope>
    <source>
        <strain evidence="3">DSM 19659</strain>
    </source>
</reference>
<sequence>MKLRNVLSKLLCGCLATSMLSTSVVAPVFAAGTGAGNRTVSSEEAQAEMPDFDAAVSGAALIPDGEDEAAEESFEIASAANAESRQRRERGGALAAESIRGDGDVTEEAAEQVTVSFSVKGNGYLKYRTAEGGEEQEFRPTTENAELEISIPSGLKLNRAPVKTATDDSENYLLLYWELWSDTENEWQKLSKLKQYPNTLELVSGMRLRAVFSSMADQGYLYIKPIEKKDDTELTEEMLFAAVSSESKRQDIRSFRFDQKLVKKGLLADGEVEKTVSLPVTVVYKDFSTDGKTVKIHITPGEKQAEPELPKPEPGQDAEELLGFESAFAMRQTGEDKILPNFTLRWLTPKKVDYYRVTVDRTVEEKFIPTEKGRNFEGQNTIFNTLFDSDFNFELKDSEQRFPVRVEAYLGTECIAKIEKELVAPEKAKIESITVNGDPIEREMQFHAPLEVQLKLNAELMKKSAENHITLEHGENKIRTELEFGEKSVTLRPIEALRQGERYTLKIGSWLRTEDQRSFLEKEESYILEVKKEANAEPLKLAQLLVNNDPGKDLLKTPDYKLQTGDTGLSLYFNQPVSFEHLEEGDVSFQGKGIWLSKKGAGINDTTRLMGGELFLRELDGKQVSCVSFQMAGKAAHVESQVEPLDANSCYILHIDEKIVSAAGQPIEGGFTKEICTGAVAAKSYTMEIGNAEFIEPASKELKQQIPAGARVRIRAAKKEGQEFIAWYLSALLQEEAPETYRELLRQQSNPELSFTMPKTDLYLSPDYRKPQGGGQETEQKEQTELEKFLQEKNVIPGAEVLERRAAAEGLKVLLLKKRYLLLQKAETVCGLSVNAEGMLFGVATVADWKAGELKREIRIPVQLKQTEAALELSDDLLNGGEGDSAVPLQLYVPVTILRDENRNGRADLSEQGGKTNAERIAEIKEQIQFRQLTLKENQPVPEHEEEVLSVLKLPRNVELIAAPETCGLSLSADGNISGVPDVVDWNAGERIRVITIPVELEIISENEAEAGLPFRYPVTVVIERGELNRANVLISEDVANRLAVYGIVMDGQAIFQPESAAWYDAVYKGNAKVQRLVGKEWQELPKSEYSFNPAAKTITFAGRLLKTGDLLRIAVQNYEDIWMKLVNPEDHRDSEGNIPPVALYLLDENPLTGQQGEKPAPKPEKKEPEKKPAPKPEKKPDGGSAGSSGSSGGTHSRHRRGSGGGGGGHAATANRSTAGSQQRALPDTSGSWVKNPEGGWKFTDPLGQVYRNWWIVSGNRWYYAGNDGNLLYGWQFIGGHWYYFSKYLLNGNPQGALLTSTVTPDGYLVDENGRWN</sequence>
<accession>A0AAE3VB21</accession>
<feature type="compositionally biased region" description="Polar residues" evidence="1">
    <location>
        <begin position="1214"/>
        <end position="1233"/>
    </location>
</feature>
<gene>
    <name evidence="3" type="ORF">J2S20_001751</name>
</gene>
<dbReference type="Gene3D" id="2.10.270.10">
    <property type="entry name" value="Cholin Binding"/>
    <property type="match status" value="1"/>
</dbReference>
<dbReference type="Proteomes" id="UP001241537">
    <property type="component" value="Unassembled WGS sequence"/>
</dbReference>